<dbReference type="SUPFAM" id="SSF48371">
    <property type="entry name" value="ARM repeat"/>
    <property type="match status" value="4"/>
</dbReference>
<dbReference type="FunFam" id="1.25.10.10:FF:000162">
    <property type="entry name" value="GCN1, eIF2 alpha kinase activator homolog"/>
    <property type="match status" value="1"/>
</dbReference>
<dbReference type="InterPro" id="IPR057546">
    <property type="entry name" value="HEAT_GCN1"/>
</dbReference>
<dbReference type="Gene3D" id="1.25.10.10">
    <property type="entry name" value="Leucine-rich Repeat Variant"/>
    <property type="match status" value="7"/>
</dbReference>
<reference evidence="6" key="1">
    <citation type="submission" date="2020-06" db="EMBL/GenBank/DDBJ databases">
        <title>Draft genome of Bugula neritina, a colonial animal packing powerful symbionts and potential medicines.</title>
        <authorList>
            <person name="Rayko M."/>
        </authorList>
    </citation>
    <scope>NUCLEOTIDE SEQUENCE [LARGE SCALE GENOMIC DNA]</scope>
    <source>
        <strain evidence="6">Kwan_BN1</strain>
    </source>
</reference>
<protein>
    <submittedName>
        <fullName evidence="6">GCN1L1</fullName>
    </submittedName>
</protein>
<dbReference type="GO" id="GO:0019887">
    <property type="term" value="F:protein kinase regulator activity"/>
    <property type="evidence" value="ECO:0007669"/>
    <property type="project" value="TreeGrafter"/>
</dbReference>
<dbReference type="Pfam" id="PF23271">
    <property type="entry name" value="HEAT_GCN1"/>
    <property type="match status" value="1"/>
</dbReference>
<dbReference type="PANTHER" id="PTHR23346:SF7">
    <property type="entry name" value="STALLED RIBOSOME SENSOR GCN1"/>
    <property type="match status" value="1"/>
</dbReference>
<dbReference type="FunFam" id="1.25.10.10:FF:000090">
    <property type="entry name" value="eIF-2-alpha kinase activator GCN1"/>
    <property type="match status" value="1"/>
</dbReference>
<dbReference type="Pfam" id="PF24987">
    <property type="entry name" value="HEAT_EF3_N"/>
    <property type="match status" value="2"/>
</dbReference>
<dbReference type="EMBL" id="VXIV02001507">
    <property type="protein sequence ID" value="KAF6032459.1"/>
    <property type="molecule type" value="Genomic_DNA"/>
</dbReference>
<dbReference type="GO" id="GO:0034198">
    <property type="term" value="P:cellular response to amino acid starvation"/>
    <property type="evidence" value="ECO:0007669"/>
    <property type="project" value="TreeGrafter"/>
</dbReference>
<dbReference type="InterPro" id="IPR016024">
    <property type="entry name" value="ARM-type_fold"/>
</dbReference>
<evidence type="ECO:0000256" key="3">
    <source>
        <dbReference type="ARBA" id="ARBA00022737"/>
    </source>
</evidence>
<dbReference type="Pfam" id="PF24984">
    <property type="entry name" value="HEAT_EF3_GNC1"/>
    <property type="match status" value="1"/>
</dbReference>
<dbReference type="InterPro" id="IPR034085">
    <property type="entry name" value="TOG"/>
</dbReference>
<keyword evidence="3" id="KW-0677">Repeat</keyword>
<accession>A0A7J7K1E7</accession>
<name>A0A7J7K1E7_BUGNE</name>
<gene>
    <name evidence="6" type="ORF">EB796_009273</name>
</gene>
<dbReference type="OrthoDB" id="5148094at2759"/>
<keyword evidence="7" id="KW-1185">Reference proteome</keyword>
<dbReference type="InterPro" id="IPR021133">
    <property type="entry name" value="HEAT_type_2"/>
</dbReference>
<evidence type="ECO:0000313" key="6">
    <source>
        <dbReference type="EMBL" id="KAF6032459.1"/>
    </source>
</evidence>
<dbReference type="InterPro" id="IPR056810">
    <property type="entry name" value="GNC1-like_N"/>
</dbReference>
<proteinExistence type="inferred from homology"/>
<dbReference type="Proteomes" id="UP000593567">
    <property type="component" value="Unassembled WGS sequence"/>
</dbReference>
<sequence>MAKQELADVLKSLKNTLSSVSSKRICFVYNQLSALVEDESSGFADGLLKGIYKCMLVPLGQYNNSKAQNAAIKFIQISAKKYSSVAVKHFLDASKDFCGKQPVSSFGSGWLYWLGWSEVIMSHVLGETTLMTQLMKYQAAVTYSLSSCRRKPVQSSVNRLWSRILFKHPTLFNEYVKVLSEDDGIFYNLPLISCLLKVAAKLKISLSPELLSKLSETTTKSLFGLKSVPSSWYMESCSSVMSSFTHEMFTSALLPTMKRFMLRTPEQALFIMSPFIKHLSIDLSKYAMEISKLLGGEVKCKQEERRKVAVETFKYLAQHCSNPDAIVDVVKYLFGVLKGSEGKVTVLAERMDVVCGIGNLASNTVSGTLAISSITSEALSQFTAILNQENNEAMILHVIGELTKWVSLLPASVPAQLTDRLMIGASPKTTSSAVRQAYLDLMTRCFNNADEMTSLQNFESLLTSALKAAADQPSQVPLVCEAIYAAVLLLRLDRHQMLGDSAKETLWKLLLNEDKQKLFNQRLLISSSPAALRALSSLSEVLVLQHPEKMTDSLTDHYLHCLLFICCHHDYSLRKSGLQSVQKMVSGLGGITFFQSMIRILGDLLSQQNWDEILDENVEEKNVVLTAKGFYETLRKVCSLNTKDSQELAQVAAAAIVPSHHRAIKLYEKGFWNRLLKKSKLSGEKFVVQNLDTLLAHLITIAPSDAQALALKAIIQLNGVSVVPVLLSQAQTLLSNDELKKVTSEEYNISLWPEGELYDTSVIEKNKESLDTRNMKRENKLYSYQDQLMEMELRKELEAKRRAEGKLTEKLSKKQIDAKKAQLEIESAIRVKVNKLDQDAKQAAYMLYSACDSNVPSTQHLLPAICDTVINLLAYPVPAAHLFNVLIKTLSNVLPGDFLGELVGILTLRVHNAACKLPSNWCEEPVNKQRNRALSRLAAESPMSAASFTCCYPLLKRILKSAEIDDLQRLEILKIFEVHAEIRSDSDTDGPSILPRCDMLKVLLHIVDQGARKVSKKAAEVVIKVCACASGDDGCTLAEQDEIDVLLSTLTWANNSARLLSLQGMAEMLDALPTPDTDPELGNALMKRLWIARVDTDEPVQKAADRIWEDLGLELDPSICESVLMDVVSDIECIRHSVAVAVCKILEQDSIHLDAVLQLSMNIYQERLYRAPPVLDDLGRVIEVEGVDQWRAREGIAILLKQMAPFLTPTSVVTLINFYVPNALHDRDHRVAVTMRSAAVELIEHHGKANVQSLLPILEHTLTTLPDSASYDIVKLGVVVLMGNLAKHLDKQDPRVKPIVAKLISSLSTPSQQVQEAVANCLPPLVSAIKDDVSELTSKLLLLLLSSDNYGERKGAAYGLAGLVKGSGILALKQLDIMNTLTTAVQNKKNAKEREGALFAFEMLSMMLGRLFEPYIVHVLPHLLLCFGDSNQHVRAAADDTARAVMSKLSAHGVKLVLPLLLKALQEDQWRTKCGSVELLGAMAFCAPKQLSACLPQIVPQLVDVLADSHDKVRSAGATALQHIGEVIKNPEIQSIVPVMLEALRNPSHHTTKCLQTLLDTQFVHFIDAPSLALIMPVVTRAIEDRSTETRKMACQIIGNMYSLTDQKDLAPYLPNIMPGLKKSLVDPVPEVRGMSARALGAMVRGIGEQGFEDLQPWLMATLTSDVNTVNRSGAAQGLSEVIGALGIDKLKQYISDIIETANRSDIPPYVRDGYIMMFIYLPSVFGQGFTQFVGPILPTILKALADESEYVRDTGLKAGQKIINMFAETSIELLLPELEKGLFNENWRIRLSSVQLLGDLLYKLSGVSGKGSTETAHDDDNFGTEISQQVVIKMLGVERRNRVLSGLYMGRSDTALLVRQSSLHVWKVIVSNTPKTLRDILPTLFSLLLACLASTSYDKREVAARTLGDIVKKLGERVLPEILPILEVGLASEDADKRQGVCIGLSEIMKSTSRDHVIGYSDSLIPTVAKALSDSEGSVRSAAAKTFDSLHANIGLRALDEVLPNLLEKLNDESQKEYALDGLQQVMAIKSQAVLPYLVPKLTHPPVNTKALSLLSSVAGHALDRELHKILQALSGSLASKLGTPDEDEELGYCIAVVQSVQTEPAVRTVIDESLRLLSSKEERVQAASAMILNVFCKETKMEYEDYLSQLFRATIGLLSHSDIRVLTAAWDCINSIVKRLDSTKCMMQVPTVKQALRYAVADLKGGSVLPGLCLPKKGMTCLLPLFREGLLSGAPELKETSALGLSDAIKVTSADALKQSVVHITGPLIRVLGDRYGPTVRVAMLETITVLLLKCGPMLKPFLPQLQTTFIKALKDAARSVRLRAAEAMAQLIVIHMKADSVFTELNNSIKDYSDDSSVRETFLYALRLCLTGGSKKMGAAIRQEVTKTITGLMGTAEDSVRTTNAAALGALLGCLPSEEKSDVILSHLLDKNDSNWMILHARSVALFVALKESYGSLLEDGDNREAVIEVLLSHSSSDKVSVAQFGLRGIAMMLEQDIRASTSLDKRLVISVKTAMKSESNDVKQLVAHVIELVSRVANHCSQEGLEESVSKIWIPTLITGAKEKNSAVKASSEYALITLLQLRKSDDCYKYEAALFAFKSQADELEMAGIS</sequence>
<dbReference type="InterPro" id="IPR011989">
    <property type="entry name" value="ARM-like"/>
</dbReference>
<dbReference type="PROSITE" id="PS50077">
    <property type="entry name" value="HEAT_REPEAT"/>
    <property type="match status" value="4"/>
</dbReference>
<evidence type="ECO:0000256" key="1">
    <source>
        <dbReference type="ARBA" id="ARBA00007366"/>
    </source>
</evidence>
<dbReference type="GO" id="GO:0006417">
    <property type="term" value="P:regulation of translation"/>
    <property type="evidence" value="ECO:0007669"/>
    <property type="project" value="TreeGrafter"/>
</dbReference>
<feature type="repeat" description="HEAT" evidence="4">
    <location>
        <begin position="1965"/>
        <end position="2002"/>
    </location>
</feature>
<feature type="repeat" description="HEAT" evidence="4">
    <location>
        <begin position="1617"/>
        <end position="1655"/>
    </location>
</feature>
<evidence type="ECO:0000259" key="5">
    <source>
        <dbReference type="SMART" id="SM01349"/>
    </source>
</evidence>
<organism evidence="6 7">
    <name type="scientific">Bugula neritina</name>
    <name type="common">Brown bryozoan</name>
    <name type="synonym">Sertularia neritina</name>
    <dbReference type="NCBI Taxonomy" id="10212"/>
    <lineage>
        <taxon>Eukaryota</taxon>
        <taxon>Metazoa</taxon>
        <taxon>Spiralia</taxon>
        <taxon>Lophotrochozoa</taxon>
        <taxon>Bryozoa</taxon>
        <taxon>Gymnolaemata</taxon>
        <taxon>Cheilostomatida</taxon>
        <taxon>Flustrina</taxon>
        <taxon>Buguloidea</taxon>
        <taxon>Bugulidae</taxon>
        <taxon>Bugula</taxon>
    </lineage>
</organism>
<evidence type="ECO:0000256" key="2">
    <source>
        <dbReference type="ARBA" id="ARBA00022553"/>
    </source>
</evidence>
<dbReference type="SMART" id="SM01349">
    <property type="entry name" value="TOG"/>
    <property type="match status" value="1"/>
</dbReference>
<dbReference type="FunFam" id="1.25.10.10:FF:000096">
    <property type="entry name" value="eIF-2-alpha kinase activator gcn1"/>
    <property type="match status" value="1"/>
</dbReference>
<evidence type="ECO:0000256" key="4">
    <source>
        <dbReference type="PROSITE-ProRule" id="PRU00103"/>
    </source>
</evidence>
<evidence type="ECO:0000313" key="7">
    <source>
        <dbReference type="Proteomes" id="UP000593567"/>
    </source>
</evidence>
<dbReference type="GO" id="GO:0005829">
    <property type="term" value="C:cytosol"/>
    <property type="evidence" value="ECO:0007669"/>
    <property type="project" value="TreeGrafter"/>
</dbReference>
<dbReference type="Pfam" id="PF24993">
    <property type="entry name" value="GNC1_N"/>
    <property type="match status" value="1"/>
</dbReference>
<dbReference type="Pfam" id="PF25801">
    <property type="entry name" value="HEAT_GCN1_C_2"/>
    <property type="match status" value="1"/>
</dbReference>
<keyword evidence="2" id="KW-0597">Phosphoprotein</keyword>
<comment type="caution">
    <text evidence="6">The sequence shown here is derived from an EMBL/GenBank/DDBJ whole genome shotgun (WGS) entry which is preliminary data.</text>
</comment>
<feature type="domain" description="TOG" evidence="5">
    <location>
        <begin position="1324"/>
        <end position="1557"/>
    </location>
</feature>
<dbReference type="PANTHER" id="PTHR23346">
    <property type="entry name" value="TRANSLATIONAL ACTIVATOR GCN1-RELATED"/>
    <property type="match status" value="1"/>
</dbReference>
<comment type="similarity">
    <text evidence="1">Belongs to the GCN1 family.</text>
</comment>
<feature type="repeat" description="HEAT" evidence="4">
    <location>
        <begin position="1498"/>
        <end position="1535"/>
    </location>
</feature>
<feature type="repeat" description="HEAT" evidence="4">
    <location>
        <begin position="1737"/>
        <end position="1773"/>
    </location>
</feature>